<dbReference type="Proteomes" id="UP000245207">
    <property type="component" value="Unassembled WGS sequence"/>
</dbReference>
<protein>
    <recommendedName>
        <fullName evidence="3">RNA-directed DNA polymerase, eukaryota, Reverse transcriptase zinc-binding domain protein</fullName>
    </recommendedName>
</protein>
<sequence length="128" mass="14904">MSSNWCSIVRELHLLKDKGFDFKSHCKKRVGNGKDTRFWHDRWFGDKPLSVNFPRLFALELNKDVSVAVKMDTLVNHSFRRSVRDGLEQQLLVELSTLLESVSLSNSQDRWICDLTGDGVFRVKEPMY</sequence>
<dbReference type="PANTHER" id="PTHR36617:SF5">
    <property type="entry name" value="OS05G0421675 PROTEIN"/>
    <property type="match status" value="1"/>
</dbReference>
<name>A0A2U1LNZ4_ARTAN</name>
<accession>A0A2U1LNZ4</accession>
<gene>
    <name evidence="1" type="ORF">CTI12_AA470350</name>
</gene>
<reference evidence="1 2" key="1">
    <citation type="journal article" date="2018" name="Mol. Plant">
        <title>The genome of Artemisia annua provides insight into the evolution of Asteraceae family and artemisinin biosynthesis.</title>
        <authorList>
            <person name="Shen Q."/>
            <person name="Zhang L."/>
            <person name="Liao Z."/>
            <person name="Wang S."/>
            <person name="Yan T."/>
            <person name="Shi P."/>
            <person name="Liu M."/>
            <person name="Fu X."/>
            <person name="Pan Q."/>
            <person name="Wang Y."/>
            <person name="Lv Z."/>
            <person name="Lu X."/>
            <person name="Zhang F."/>
            <person name="Jiang W."/>
            <person name="Ma Y."/>
            <person name="Chen M."/>
            <person name="Hao X."/>
            <person name="Li L."/>
            <person name="Tang Y."/>
            <person name="Lv G."/>
            <person name="Zhou Y."/>
            <person name="Sun X."/>
            <person name="Brodelius P.E."/>
            <person name="Rose J.K.C."/>
            <person name="Tang K."/>
        </authorList>
    </citation>
    <scope>NUCLEOTIDE SEQUENCE [LARGE SCALE GENOMIC DNA]</scope>
    <source>
        <strain evidence="2">cv. Huhao1</strain>
        <tissue evidence="1">Leaf</tissue>
    </source>
</reference>
<keyword evidence="2" id="KW-1185">Reference proteome</keyword>
<comment type="caution">
    <text evidence="1">The sequence shown here is derived from an EMBL/GenBank/DDBJ whole genome shotgun (WGS) entry which is preliminary data.</text>
</comment>
<organism evidence="1 2">
    <name type="scientific">Artemisia annua</name>
    <name type="common">Sweet wormwood</name>
    <dbReference type="NCBI Taxonomy" id="35608"/>
    <lineage>
        <taxon>Eukaryota</taxon>
        <taxon>Viridiplantae</taxon>
        <taxon>Streptophyta</taxon>
        <taxon>Embryophyta</taxon>
        <taxon>Tracheophyta</taxon>
        <taxon>Spermatophyta</taxon>
        <taxon>Magnoliopsida</taxon>
        <taxon>eudicotyledons</taxon>
        <taxon>Gunneridae</taxon>
        <taxon>Pentapetalae</taxon>
        <taxon>asterids</taxon>
        <taxon>campanulids</taxon>
        <taxon>Asterales</taxon>
        <taxon>Asteraceae</taxon>
        <taxon>Asteroideae</taxon>
        <taxon>Anthemideae</taxon>
        <taxon>Artemisiinae</taxon>
        <taxon>Artemisia</taxon>
    </lineage>
</organism>
<evidence type="ECO:0008006" key="3">
    <source>
        <dbReference type="Google" id="ProtNLM"/>
    </source>
</evidence>
<proteinExistence type="predicted"/>
<evidence type="ECO:0000313" key="1">
    <source>
        <dbReference type="EMBL" id="PWA50720.1"/>
    </source>
</evidence>
<dbReference type="AlphaFoldDB" id="A0A2U1LNZ4"/>
<dbReference type="PANTHER" id="PTHR36617">
    <property type="entry name" value="PROTEIN, PUTATIVE-RELATED"/>
    <property type="match status" value="1"/>
</dbReference>
<evidence type="ECO:0000313" key="2">
    <source>
        <dbReference type="Proteomes" id="UP000245207"/>
    </source>
</evidence>
<dbReference type="EMBL" id="PKPP01008427">
    <property type="protein sequence ID" value="PWA50720.1"/>
    <property type="molecule type" value="Genomic_DNA"/>
</dbReference>
<dbReference type="OrthoDB" id="1002412at2759"/>